<dbReference type="AlphaFoldDB" id="A0A147B6H6"/>
<feature type="region of interest" description="Disordered" evidence="1">
    <location>
        <begin position="136"/>
        <end position="179"/>
    </location>
</feature>
<dbReference type="EMBL" id="GEIB01002110">
    <property type="protein sequence ID" value="JAR86386.1"/>
    <property type="molecule type" value="Transcribed_RNA"/>
</dbReference>
<reference evidence="2" key="1">
    <citation type="submission" date="2016-03" db="EMBL/GenBank/DDBJ databases">
        <title>Gut transcriptome analysis on engorged females of Ornithodoros mimon (Acari: Argasidae) and phylogenetic inferences of soft ticks.</title>
        <authorList>
            <person name="Landulfo G.A."/>
            <person name="Giovanni D."/>
            <person name="Carvalho E."/>
            <person name="Junqueira-de-Azevedo I."/>
            <person name="Patane J."/>
            <person name="Mendoca R."/>
            <person name="Barros-Battesti D."/>
        </authorList>
    </citation>
    <scope>NUCLEOTIDE SEQUENCE</scope>
    <source>
        <strain evidence="2">Females</strain>
        <tissue evidence="2">Gut</tissue>
    </source>
</reference>
<sequence>VHRELRQPWIGRRTVPAIESPLRRRLWKLPADAGLVDVQHGVRLLARLRLAGCVAEHQDQCCSGCGLPDVRRFPADAHVFAVLRPVDHGHGHRFPVPADAGRGPRRHLRRPAVARGFARFRTGYCLRQRFPRAAESGSDLQLAPRQATHLQPAGQPQGRRLDLRRSTSARQVPPRTNHD</sequence>
<organism evidence="2">
    <name type="scientific">Alectorobius mimon</name>
    <dbReference type="NCBI Taxonomy" id="360319"/>
    <lineage>
        <taxon>Eukaryota</taxon>
        <taxon>Metazoa</taxon>
        <taxon>Ecdysozoa</taxon>
        <taxon>Arthropoda</taxon>
        <taxon>Chelicerata</taxon>
        <taxon>Arachnida</taxon>
        <taxon>Acari</taxon>
        <taxon>Parasitiformes</taxon>
        <taxon>Ixodida</taxon>
        <taxon>Ixodoidea</taxon>
        <taxon>Argasidae</taxon>
        <taxon>Ornithodorinae</taxon>
        <taxon>Alectorobius</taxon>
    </lineage>
</organism>
<evidence type="ECO:0000256" key="1">
    <source>
        <dbReference type="SAM" id="MobiDB-lite"/>
    </source>
</evidence>
<evidence type="ECO:0000313" key="2">
    <source>
        <dbReference type="EMBL" id="JAR86386.1"/>
    </source>
</evidence>
<protein>
    <submittedName>
        <fullName evidence="2">Uncharacterized protein</fullName>
    </submittedName>
</protein>
<accession>A0A147B6H6</accession>
<proteinExistence type="predicted"/>
<name>A0A147B6H6_9ACAR</name>
<feature type="non-terminal residue" evidence="2">
    <location>
        <position position="1"/>
    </location>
</feature>